<dbReference type="InterPro" id="IPR032807">
    <property type="entry name" value="GNVR"/>
</dbReference>
<keyword evidence="5 6" id="KW-0472">Membrane</keyword>
<feature type="transmembrane region" description="Helical" evidence="6">
    <location>
        <begin position="24"/>
        <end position="45"/>
    </location>
</feature>
<dbReference type="Pfam" id="PF13807">
    <property type="entry name" value="GNVR"/>
    <property type="match status" value="1"/>
</dbReference>
<dbReference type="OrthoDB" id="9794577at2"/>
<evidence type="ECO:0000259" key="8">
    <source>
        <dbReference type="Pfam" id="PF13807"/>
    </source>
</evidence>
<dbReference type="Gene3D" id="3.40.50.300">
    <property type="entry name" value="P-loop containing nucleotide triphosphate hydrolases"/>
    <property type="match status" value="1"/>
</dbReference>
<organism evidence="9 10">
    <name type="scientific">Flavihumibacter petaseus NBRC 106054</name>
    <dbReference type="NCBI Taxonomy" id="1220578"/>
    <lineage>
        <taxon>Bacteria</taxon>
        <taxon>Pseudomonadati</taxon>
        <taxon>Bacteroidota</taxon>
        <taxon>Chitinophagia</taxon>
        <taxon>Chitinophagales</taxon>
        <taxon>Chitinophagaceae</taxon>
        <taxon>Flavihumibacter</taxon>
    </lineage>
</organism>
<gene>
    <name evidence="9" type="ORF">FPE01S_03_03580</name>
</gene>
<keyword evidence="3 6" id="KW-0812">Transmembrane</keyword>
<dbReference type="RefSeq" id="WP_046370262.1">
    <property type="nucleotide sequence ID" value="NZ_BBWV01000003.1"/>
</dbReference>
<keyword evidence="2" id="KW-1003">Cell membrane</keyword>
<dbReference type="InterPro" id="IPR050445">
    <property type="entry name" value="Bact_polysacc_biosynth/exp"/>
</dbReference>
<evidence type="ECO:0000256" key="6">
    <source>
        <dbReference type="SAM" id="Phobius"/>
    </source>
</evidence>
<dbReference type="STRING" id="1220578.FPE01S_03_03580"/>
<evidence type="ECO:0000256" key="5">
    <source>
        <dbReference type="ARBA" id="ARBA00023136"/>
    </source>
</evidence>
<comment type="caution">
    <text evidence="9">The sequence shown here is derived from an EMBL/GenBank/DDBJ whole genome shotgun (WGS) entry which is preliminary data.</text>
</comment>
<keyword evidence="10" id="KW-1185">Reference proteome</keyword>
<evidence type="ECO:0000313" key="10">
    <source>
        <dbReference type="Proteomes" id="UP000033121"/>
    </source>
</evidence>
<reference evidence="9 10" key="1">
    <citation type="submission" date="2015-04" db="EMBL/GenBank/DDBJ databases">
        <title>Whole genome shotgun sequence of Flavihumibacter petaseus NBRC 106054.</title>
        <authorList>
            <person name="Miyazawa S."/>
            <person name="Hosoyama A."/>
            <person name="Hashimoto M."/>
            <person name="Noguchi M."/>
            <person name="Tsuchikane K."/>
            <person name="Ohji S."/>
            <person name="Yamazoe A."/>
            <person name="Ichikawa N."/>
            <person name="Kimura A."/>
            <person name="Fujita N."/>
        </authorList>
    </citation>
    <scope>NUCLEOTIDE SEQUENCE [LARGE SCALE GENOMIC DNA]</scope>
    <source>
        <strain evidence="9 10">NBRC 106054</strain>
    </source>
</reference>
<evidence type="ECO:0000256" key="2">
    <source>
        <dbReference type="ARBA" id="ARBA00022475"/>
    </source>
</evidence>
<feature type="domain" description="Polysaccharide chain length determinant N-terminal" evidence="7">
    <location>
        <begin position="30"/>
        <end position="106"/>
    </location>
</feature>
<dbReference type="Pfam" id="PF02706">
    <property type="entry name" value="Wzz"/>
    <property type="match status" value="1"/>
</dbReference>
<dbReference type="GO" id="GO:0004713">
    <property type="term" value="F:protein tyrosine kinase activity"/>
    <property type="evidence" value="ECO:0007669"/>
    <property type="project" value="TreeGrafter"/>
</dbReference>
<sequence>MAETTKVPTAKKEQDIFKVLVQRYVPYIPMFVLVVLICGILAFLYSRITVRTYEITATVLIQDQKKGMDESKMLEALDVFKGKKIVENEVEVLHSRALMRQVVKNLGLYSTVTQQQGFKKMDVYSNAPFYIRLKSLEDMVIAEDVPFVYKPDLRQVVIEGKPFPLNQWVNTKWGELSFISNNNYNPPAEPVEYTFSISPVKTKEEKLIKSLEVITLNKLASLVTLRLNDSDPKRGEDILNELLSLYTKAEVEDKNILAGNILNSVENRLRFVVGQLDSVENAIQRFRSNQGVIDISQQGKLYLENVGQYDKQLQDVNIKVAVLDEVEKYINSKNVSGTVMPSALGVEDPALGTMITKLNDAQSEYDKLRKTTAEQSPLIVGIRDQIDKLRPAIQDMVTNQKRNLQITKQSLTSTSERYTAMLGSIPQKEKQLLEISRQQSIKNEIYSYLLQRREEAALSYSTAKADSKVIDAAESSEKPVSPKMSVIYLASAIFGTVLAALFIAVKETFNRTVLFRKEIEEISHVPVIGELIHVRKADPVVYQDKEKDFAVEQFRSLRNALTIGAGKENNQTIFISSAMPNEGKSFVSLNLALSLAALSKRTLLIDLDVDHHKVSTHAGMDGKLGIGDYLTDGKNVHDIVHKSALHPFLSVLPFGTLEHSGVEIGGSEKVTDLFRVLKTQFDHIVVSGGAYSLNANAQAISQLADASVFVIRHGMTPKSALLMLTNEGKLEGLKRPYLVFNDVRKRGWMKGGYGFGFGYGYELKPAF</sequence>
<evidence type="ECO:0008006" key="11">
    <source>
        <dbReference type="Google" id="ProtNLM"/>
    </source>
</evidence>
<evidence type="ECO:0000256" key="4">
    <source>
        <dbReference type="ARBA" id="ARBA00022989"/>
    </source>
</evidence>
<dbReference type="InterPro" id="IPR027417">
    <property type="entry name" value="P-loop_NTPase"/>
</dbReference>
<comment type="subcellular location">
    <subcellularLocation>
        <location evidence="1">Cell membrane</location>
        <topology evidence="1">Multi-pass membrane protein</topology>
    </subcellularLocation>
</comment>
<dbReference type="GO" id="GO:0005886">
    <property type="term" value="C:plasma membrane"/>
    <property type="evidence" value="ECO:0007669"/>
    <property type="project" value="UniProtKB-SubCell"/>
</dbReference>
<evidence type="ECO:0000313" key="9">
    <source>
        <dbReference type="EMBL" id="GAO44320.1"/>
    </source>
</evidence>
<dbReference type="EMBL" id="BBWV01000003">
    <property type="protein sequence ID" value="GAO44320.1"/>
    <property type="molecule type" value="Genomic_DNA"/>
</dbReference>
<keyword evidence="4 6" id="KW-1133">Transmembrane helix</keyword>
<evidence type="ECO:0000256" key="1">
    <source>
        <dbReference type="ARBA" id="ARBA00004651"/>
    </source>
</evidence>
<protein>
    <recommendedName>
        <fullName evidence="11">Tyrosine-protein kinase</fullName>
    </recommendedName>
</protein>
<accession>A0A0E9N4M6</accession>
<dbReference type="SUPFAM" id="SSF52540">
    <property type="entry name" value="P-loop containing nucleoside triphosphate hydrolases"/>
    <property type="match status" value="1"/>
</dbReference>
<dbReference type="AlphaFoldDB" id="A0A0E9N4M6"/>
<evidence type="ECO:0000256" key="3">
    <source>
        <dbReference type="ARBA" id="ARBA00022692"/>
    </source>
</evidence>
<feature type="domain" description="Tyrosine-protein kinase G-rich" evidence="8">
    <location>
        <begin position="429"/>
        <end position="507"/>
    </location>
</feature>
<feature type="transmembrane region" description="Helical" evidence="6">
    <location>
        <begin position="486"/>
        <end position="505"/>
    </location>
</feature>
<dbReference type="PANTHER" id="PTHR32309">
    <property type="entry name" value="TYROSINE-PROTEIN KINASE"/>
    <property type="match status" value="1"/>
</dbReference>
<dbReference type="Proteomes" id="UP000033121">
    <property type="component" value="Unassembled WGS sequence"/>
</dbReference>
<dbReference type="PANTHER" id="PTHR32309:SF13">
    <property type="entry name" value="FERRIC ENTEROBACTIN TRANSPORT PROTEIN FEPE"/>
    <property type="match status" value="1"/>
</dbReference>
<dbReference type="InterPro" id="IPR003856">
    <property type="entry name" value="LPS_length_determ_N"/>
</dbReference>
<proteinExistence type="predicted"/>
<evidence type="ECO:0000259" key="7">
    <source>
        <dbReference type="Pfam" id="PF02706"/>
    </source>
</evidence>
<name>A0A0E9N4M6_9BACT</name>